<dbReference type="RefSeq" id="WP_162422733.1">
    <property type="nucleotide sequence ID" value="NZ_WVIE01000007.1"/>
</dbReference>
<dbReference type="Proteomes" id="UP000646053">
    <property type="component" value="Unassembled WGS sequence"/>
</dbReference>
<protein>
    <submittedName>
        <fullName evidence="1">Uncharacterized protein</fullName>
    </submittedName>
</protein>
<evidence type="ECO:0000313" key="2">
    <source>
        <dbReference type="Proteomes" id="UP000646053"/>
    </source>
</evidence>
<keyword evidence="2" id="KW-1185">Reference proteome</keyword>
<dbReference type="AlphaFoldDB" id="A0A8J7Z3L7"/>
<proteinExistence type="predicted"/>
<comment type="caution">
    <text evidence="1">The sequence shown here is derived from an EMBL/GenBank/DDBJ whole genome shotgun (WGS) entry which is preliminary data.</text>
</comment>
<organism evidence="1 2">
    <name type="scientific">Myxacorys almedinensis A</name>
    <dbReference type="NCBI Taxonomy" id="2690445"/>
    <lineage>
        <taxon>Bacteria</taxon>
        <taxon>Bacillati</taxon>
        <taxon>Cyanobacteriota</taxon>
        <taxon>Cyanophyceae</taxon>
        <taxon>Leptolyngbyales</taxon>
        <taxon>Leptolyngbyaceae</taxon>
        <taxon>Myxacorys</taxon>
        <taxon>Myxacorys almedinensis</taxon>
    </lineage>
</organism>
<evidence type="ECO:0000313" key="1">
    <source>
        <dbReference type="EMBL" id="NDJ17231.1"/>
    </source>
</evidence>
<dbReference type="EMBL" id="WVIE01000007">
    <property type="protein sequence ID" value="NDJ17231.1"/>
    <property type="molecule type" value="Genomic_DNA"/>
</dbReference>
<reference evidence="1" key="1">
    <citation type="submission" date="2019-12" db="EMBL/GenBank/DDBJ databases">
        <title>High-Quality draft genome sequences of three cyanobacteria isolated from the limestone walls of the Old Cathedral of Coimbra.</title>
        <authorList>
            <person name="Tiago I."/>
            <person name="Soares F."/>
            <person name="Portugal A."/>
        </authorList>
    </citation>
    <scope>NUCLEOTIDE SEQUENCE</scope>
    <source>
        <strain evidence="1">A</strain>
    </source>
</reference>
<sequence>MSGWVTSPSTLLPLYPLTPPTPQLQIVSANLNVDRGVCLYHARASYAMSESFLISAIVIYEQADSCSGFGLHR</sequence>
<accession>A0A8J7Z3L7</accession>
<name>A0A8J7Z3L7_9CYAN</name>
<gene>
    <name evidence="1" type="ORF">GS601_08000</name>
</gene>